<evidence type="ECO:0000256" key="2">
    <source>
        <dbReference type="ARBA" id="ARBA00022552"/>
    </source>
</evidence>
<evidence type="ECO:0000256" key="4">
    <source>
        <dbReference type="ARBA" id="ARBA00022679"/>
    </source>
</evidence>
<keyword evidence="5 6" id="KW-0949">S-adenosyl-L-methionine</keyword>
<dbReference type="HAMAP" id="MF_01007">
    <property type="entry name" value="16SrRNA_methyltr_H"/>
    <property type="match status" value="1"/>
</dbReference>
<dbReference type="STRING" id="1798697.A2373_04665"/>
<comment type="catalytic activity">
    <reaction evidence="6">
        <text>cytidine(1402) in 16S rRNA + S-adenosyl-L-methionine = N(4)-methylcytidine(1402) in 16S rRNA + S-adenosyl-L-homocysteine + H(+)</text>
        <dbReference type="Rhea" id="RHEA:42928"/>
        <dbReference type="Rhea" id="RHEA-COMP:10286"/>
        <dbReference type="Rhea" id="RHEA-COMP:10287"/>
        <dbReference type="ChEBI" id="CHEBI:15378"/>
        <dbReference type="ChEBI" id="CHEBI:57856"/>
        <dbReference type="ChEBI" id="CHEBI:59789"/>
        <dbReference type="ChEBI" id="CHEBI:74506"/>
        <dbReference type="ChEBI" id="CHEBI:82748"/>
        <dbReference type="EC" id="2.1.1.199"/>
    </reaction>
</comment>
<keyword evidence="4 6" id="KW-0808">Transferase</keyword>
<dbReference type="InterPro" id="IPR029063">
    <property type="entry name" value="SAM-dependent_MTases_sf"/>
</dbReference>
<comment type="function">
    <text evidence="6">Specifically methylates the N4 position of cytidine in position 1402 (C1402) of 16S rRNA.</text>
</comment>
<feature type="binding site" evidence="6">
    <location>
        <position position="51"/>
    </location>
    <ligand>
        <name>S-adenosyl-L-methionine</name>
        <dbReference type="ChEBI" id="CHEBI:59789"/>
    </ligand>
</feature>
<dbReference type="GO" id="GO:0071424">
    <property type="term" value="F:rRNA (cytosine-N4-)-methyltransferase activity"/>
    <property type="evidence" value="ECO:0007669"/>
    <property type="project" value="UniProtKB-UniRule"/>
</dbReference>
<comment type="caution">
    <text evidence="7">The sequence shown here is derived from an EMBL/GenBank/DDBJ whole genome shotgun (WGS) entry which is preliminary data.</text>
</comment>
<comment type="subcellular location">
    <subcellularLocation>
        <location evidence="6">Cytoplasm</location>
    </subcellularLocation>
</comment>
<evidence type="ECO:0000256" key="1">
    <source>
        <dbReference type="ARBA" id="ARBA00010396"/>
    </source>
</evidence>
<dbReference type="AlphaFoldDB" id="A0A1F6NGE9"/>
<dbReference type="EC" id="2.1.1.199" evidence="6"/>
<dbReference type="GO" id="GO:0070475">
    <property type="term" value="P:rRNA base methylation"/>
    <property type="evidence" value="ECO:0007669"/>
    <property type="project" value="UniProtKB-UniRule"/>
</dbReference>
<feature type="binding site" evidence="6">
    <location>
        <position position="99"/>
    </location>
    <ligand>
        <name>S-adenosyl-L-methionine</name>
        <dbReference type="ChEBI" id="CHEBI:59789"/>
    </ligand>
</feature>
<dbReference type="Gene3D" id="3.40.50.150">
    <property type="entry name" value="Vaccinia Virus protein VP39"/>
    <property type="match status" value="1"/>
</dbReference>
<evidence type="ECO:0000256" key="5">
    <source>
        <dbReference type="ARBA" id="ARBA00022691"/>
    </source>
</evidence>
<dbReference type="SUPFAM" id="SSF81799">
    <property type="entry name" value="Putative methyltransferase TM0872, insert domain"/>
    <property type="match status" value="1"/>
</dbReference>
<dbReference type="Pfam" id="PF01795">
    <property type="entry name" value="Methyltransf_5"/>
    <property type="match status" value="1"/>
</dbReference>
<sequence length="292" mass="33219">MRHMPVLLGETIDSLKLKPGNIVVDCTLGDGGHSEEIIKKIQPNGVLVGIDADIESLERAKDFLTDYKIEKIFINDNFSNLDEILKNNNLEKVDGILMDFGWSTPQFADRNRGFSFQTDEELDMRYDSQNQELTAKDIINKYSEDDLAEIFRKYGDEKNSKKIAKVIVEKRKAKEISKTSELVEIILTINKKGKEKIHPATRVFQALRIEVNNELGVIKEVLPKAADALNSNGRLAVITFHSLEDAIVKHYFKSQSHKTINIINKKPITCSQEELKNNPRARSAKLRVIEKI</sequence>
<feature type="binding site" evidence="6">
    <location>
        <position position="106"/>
    </location>
    <ligand>
        <name>S-adenosyl-L-methionine</name>
        <dbReference type="ChEBI" id="CHEBI:59789"/>
    </ligand>
</feature>
<dbReference type="EMBL" id="MFQS01000025">
    <property type="protein sequence ID" value="OGH82932.1"/>
    <property type="molecule type" value="Genomic_DNA"/>
</dbReference>
<evidence type="ECO:0000313" key="7">
    <source>
        <dbReference type="EMBL" id="OGH82932.1"/>
    </source>
</evidence>
<dbReference type="NCBIfam" id="TIGR00006">
    <property type="entry name" value="16S rRNA (cytosine(1402)-N(4))-methyltransferase RsmH"/>
    <property type="match status" value="1"/>
</dbReference>
<dbReference type="PANTHER" id="PTHR11265">
    <property type="entry name" value="S-ADENOSYL-METHYLTRANSFERASE MRAW"/>
    <property type="match status" value="1"/>
</dbReference>
<proteinExistence type="inferred from homology"/>
<name>A0A1F6NGE9_9BACT</name>
<dbReference type="Gene3D" id="1.10.150.170">
    <property type="entry name" value="Putative methyltransferase TM0872, insert domain"/>
    <property type="match status" value="1"/>
</dbReference>
<evidence type="ECO:0000313" key="8">
    <source>
        <dbReference type="Proteomes" id="UP000176300"/>
    </source>
</evidence>
<evidence type="ECO:0000256" key="3">
    <source>
        <dbReference type="ARBA" id="ARBA00022603"/>
    </source>
</evidence>
<protein>
    <recommendedName>
        <fullName evidence="6">Ribosomal RNA small subunit methyltransferase H</fullName>
        <ecNumber evidence="6">2.1.1.199</ecNumber>
    </recommendedName>
    <alternativeName>
        <fullName evidence="6">16S rRNA m(4)C1402 methyltransferase</fullName>
    </alternativeName>
    <alternativeName>
        <fullName evidence="6">rRNA (cytosine-N(4)-)-methyltransferase RsmH</fullName>
    </alternativeName>
</protein>
<comment type="similarity">
    <text evidence="1 6">Belongs to the methyltransferase superfamily. RsmH family.</text>
</comment>
<dbReference type="PIRSF" id="PIRSF004486">
    <property type="entry name" value="MraW"/>
    <property type="match status" value="1"/>
</dbReference>
<dbReference type="FunFam" id="1.10.150.170:FF:000003">
    <property type="entry name" value="Ribosomal RNA small subunit methyltransferase H"/>
    <property type="match status" value="1"/>
</dbReference>
<organism evidence="7 8">
    <name type="scientific">Candidatus Magasanikbacteria bacterium RIFOXYB1_FULL_40_15</name>
    <dbReference type="NCBI Taxonomy" id="1798697"/>
    <lineage>
        <taxon>Bacteria</taxon>
        <taxon>Candidatus Magasanikiibacteriota</taxon>
    </lineage>
</organism>
<dbReference type="Proteomes" id="UP000176300">
    <property type="component" value="Unassembled WGS sequence"/>
</dbReference>
<reference evidence="7 8" key="1">
    <citation type="journal article" date="2016" name="Nat. Commun.">
        <title>Thousands of microbial genomes shed light on interconnected biogeochemical processes in an aquifer system.</title>
        <authorList>
            <person name="Anantharaman K."/>
            <person name="Brown C.T."/>
            <person name="Hug L.A."/>
            <person name="Sharon I."/>
            <person name="Castelle C.J."/>
            <person name="Probst A.J."/>
            <person name="Thomas B.C."/>
            <person name="Singh A."/>
            <person name="Wilkins M.J."/>
            <person name="Karaoz U."/>
            <person name="Brodie E.L."/>
            <person name="Williams K.H."/>
            <person name="Hubbard S.S."/>
            <person name="Banfield J.F."/>
        </authorList>
    </citation>
    <scope>NUCLEOTIDE SEQUENCE [LARGE SCALE GENOMIC DNA]</scope>
</reference>
<dbReference type="SUPFAM" id="SSF53335">
    <property type="entry name" value="S-adenosyl-L-methionine-dependent methyltransferases"/>
    <property type="match status" value="1"/>
</dbReference>
<dbReference type="InterPro" id="IPR002903">
    <property type="entry name" value="RsmH"/>
</dbReference>
<gene>
    <name evidence="6" type="primary">rsmH</name>
    <name evidence="7" type="ORF">A2373_04665</name>
</gene>
<dbReference type="GO" id="GO:0005737">
    <property type="term" value="C:cytoplasm"/>
    <property type="evidence" value="ECO:0007669"/>
    <property type="project" value="UniProtKB-SubCell"/>
</dbReference>
<feature type="binding site" evidence="6">
    <location>
        <begin position="31"/>
        <end position="33"/>
    </location>
    <ligand>
        <name>S-adenosyl-L-methionine</name>
        <dbReference type="ChEBI" id="CHEBI:59789"/>
    </ligand>
</feature>
<feature type="binding site" evidence="6">
    <location>
        <position position="78"/>
    </location>
    <ligand>
        <name>S-adenosyl-L-methionine</name>
        <dbReference type="ChEBI" id="CHEBI:59789"/>
    </ligand>
</feature>
<keyword evidence="2 6" id="KW-0698">rRNA processing</keyword>
<dbReference type="PANTHER" id="PTHR11265:SF0">
    <property type="entry name" value="12S RRNA N4-METHYLCYTIDINE METHYLTRANSFERASE"/>
    <property type="match status" value="1"/>
</dbReference>
<dbReference type="InterPro" id="IPR023397">
    <property type="entry name" value="SAM-dep_MeTrfase_MraW_recog"/>
</dbReference>
<keyword evidence="6" id="KW-0963">Cytoplasm</keyword>
<evidence type="ECO:0000256" key="6">
    <source>
        <dbReference type="HAMAP-Rule" id="MF_01007"/>
    </source>
</evidence>
<keyword evidence="3 6" id="KW-0489">Methyltransferase</keyword>
<accession>A0A1F6NGE9</accession>